<dbReference type="AlphaFoldDB" id="A0A6S7LT87"/>
<comment type="caution">
    <text evidence="2">The sequence shown here is derived from an EMBL/GenBank/DDBJ whole genome shotgun (WGS) entry which is preliminary data.</text>
</comment>
<feature type="region of interest" description="Disordered" evidence="1">
    <location>
        <begin position="444"/>
        <end position="486"/>
    </location>
</feature>
<dbReference type="OrthoDB" id="10502122at2759"/>
<evidence type="ECO:0000313" key="2">
    <source>
        <dbReference type="EMBL" id="CAB4043183.1"/>
    </source>
</evidence>
<proteinExistence type="predicted"/>
<organism evidence="2 3">
    <name type="scientific">Paramuricea clavata</name>
    <name type="common">Red gorgonian</name>
    <name type="synonym">Violescent sea-whip</name>
    <dbReference type="NCBI Taxonomy" id="317549"/>
    <lineage>
        <taxon>Eukaryota</taxon>
        <taxon>Metazoa</taxon>
        <taxon>Cnidaria</taxon>
        <taxon>Anthozoa</taxon>
        <taxon>Octocorallia</taxon>
        <taxon>Malacalcyonacea</taxon>
        <taxon>Plexauridae</taxon>
        <taxon>Paramuricea</taxon>
    </lineage>
</organism>
<keyword evidence="3" id="KW-1185">Reference proteome</keyword>
<dbReference type="EMBL" id="CACRXK020031726">
    <property type="protein sequence ID" value="CAB4043183.1"/>
    <property type="molecule type" value="Genomic_DNA"/>
</dbReference>
<protein>
    <submittedName>
        <fullName evidence="2">Uncharacterized protein</fullName>
    </submittedName>
</protein>
<evidence type="ECO:0000256" key="1">
    <source>
        <dbReference type="SAM" id="MobiDB-lite"/>
    </source>
</evidence>
<feature type="compositionally biased region" description="Basic and acidic residues" evidence="1">
    <location>
        <begin position="444"/>
        <end position="474"/>
    </location>
</feature>
<accession>A0A6S7LT87</accession>
<reference evidence="2" key="1">
    <citation type="submission" date="2020-04" db="EMBL/GenBank/DDBJ databases">
        <authorList>
            <person name="Alioto T."/>
            <person name="Alioto T."/>
            <person name="Gomez Garrido J."/>
        </authorList>
    </citation>
    <scope>NUCLEOTIDE SEQUENCE</scope>
    <source>
        <strain evidence="2">A484AB</strain>
    </source>
</reference>
<evidence type="ECO:0000313" key="3">
    <source>
        <dbReference type="Proteomes" id="UP001152795"/>
    </source>
</evidence>
<dbReference type="Proteomes" id="UP001152795">
    <property type="component" value="Unassembled WGS sequence"/>
</dbReference>
<name>A0A6S7LT87_PARCT</name>
<sequence>MALLYIHCSCPWLCGAYGLTAPTKKIARPHIYLTVKRGMKKSDVRRNLEDKFKCDAKEYFELLQEPKRKPKLKLLGRERNKVTSSATSVKAVAGGGVFACIKNSANNSNPLRVLEENEREDIPVPQGIGTLTMFCAHDEQHYALTCFHVGCATDENCLNAALNKKDNIQEIRNSLPIYEEHAKEQQYYFAEKVVVENNNENNDEPITFGDDGSNYTHLGDFHKFQFDSKCDILSLKVSKDTEIDCKILGVTSPNWTNIWDEIYERVFSIGCNPVIVAKRGFSSAETYGHIVSCDFSSSDEDEFQDAIIVEGYSGPFLKGGDSGSLVFFHDKNDQKQVLAYGVCELDELPALIKPHESAQSTTSINYDSDGSSIWDKEDYSCSSNEAVDKCVEETEHDDKQSAEIEDTIKCQKDNECEDEFENRNKRECGQDKECKVKSEEKNEYECGDEHRYEDQNKGEDQNKSEDESGDNKYDDDTDDQSDFEVVFQEESTGPYFICLRLDTALENLGLDKAPCYNDCGGK</sequence>
<gene>
    <name evidence="2" type="ORF">PACLA_8A087648</name>
</gene>